<feature type="domain" description="Carbamoyltransferase" evidence="2">
    <location>
        <begin position="3"/>
        <end position="82"/>
    </location>
</feature>
<dbReference type="PANTHER" id="PTHR34847:SF1">
    <property type="entry name" value="NODULATION PROTEIN U"/>
    <property type="match status" value="1"/>
</dbReference>
<dbReference type="PANTHER" id="PTHR34847">
    <property type="entry name" value="NODULATION PROTEIN U"/>
    <property type="match status" value="1"/>
</dbReference>
<feature type="domain" description="Carbamoyltransferase C-terminal" evidence="3">
    <location>
        <begin position="395"/>
        <end position="566"/>
    </location>
</feature>
<dbReference type="SUPFAM" id="SSF53067">
    <property type="entry name" value="Actin-like ATPase domain"/>
    <property type="match status" value="1"/>
</dbReference>
<keyword evidence="5" id="KW-1185">Reference proteome</keyword>
<dbReference type="Proteomes" id="UP001165042">
    <property type="component" value="Unassembled WGS sequence"/>
</dbReference>
<reference evidence="4" key="1">
    <citation type="submission" date="2023-02" db="EMBL/GenBank/DDBJ databases">
        <title>Actinokineospora globicatena NBRC 15670.</title>
        <authorList>
            <person name="Ichikawa N."/>
            <person name="Sato H."/>
            <person name="Tonouchi N."/>
        </authorList>
    </citation>
    <scope>NUCLEOTIDE SEQUENCE</scope>
    <source>
        <strain evidence="4">NBRC 15670</strain>
    </source>
</reference>
<dbReference type="InterPro" id="IPR003696">
    <property type="entry name" value="Carbtransf_dom"/>
</dbReference>
<proteinExistence type="inferred from homology"/>
<name>A0A9W6QKJ8_9PSEU</name>
<evidence type="ECO:0000256" key="1">
    <source>
        <dbReference type="ARBA" id="ARBA00006129"/>
    </source>
</evidence>
<evidence type="ECO:0000313" key="5">
    <source>
        <dbReference type="Proteomes" id="UP001165042"/>
    </source>
</evidence>
<evidence type="ECO:0000259" key="3">
    <source>
        <dbReference type="Pfam" id="PF16861"/>
    </source>
</evidence>
<comment type="similarity">
    <text evidence="1">Belongs to the NodU/CmcH family.</text>
</comment>
<dbReference type="InterPro" id="IPR031730">
    <property type="entry name" value="Carbam_trans_C"/>
</dbReference>
<dbReference type="AlphaFoldDB" id="A0A9W6QKJ8"/>
<dbReference type="InterPro" id="IPR043129">
    <property type="entry name" value="ATPase_NBD"/>
</dbReference>
<gene>
    <name evidence="4" type="ORF">Aglo03_25520</name>
</gene>
<dbReference type="RefSeq" id="WP_285610524.1">
    <property type="nucleotide sequence ID" value="NZ_BSSD01000003.1"/>
</dbReference>
<dbReference type="InterPro" id="IPR051338">
    <property type="entry name" value="NodU/CmcH_Carbamoyltrnsfr"/>
</dbReference>
<organism evidence="4 5">
    <name type="scientific">Actinokineospora globicatena</name>
    <dbReference type="NCBI Taxonomy" id="103729"/>
    <lineage>
        <taxon>Bacteria</taxon>
        <taxon>Bacillati</taxon>
        <taxon>Actinomycetota</taxon>
        <taxon>Actinomycetes</taxon>
        <taxon>Pseudonocardiales</taxon>
        <taxon>Pseudonocardiaceae</taxon>
        <taxon>Actinokineospora</taxon>
    </lineage>
</organism>
<dbReference type="EMBL" id="BSSD01000003">
    <property type="protein sequence ID" value="GLW91736.1"/>
    <property type="molecule type" value="Genomic_DNA"/>
</dbReference>
<dbReference type="Gene3D" id="3.90.870.20">
    <property type="entry name" value="Carbamoyltransferase, C-terminal domain"/>
    <property type="match status" value="1"/>
</dbReference>
<dbReference type="CDD" id="cd24098">
    <property type="entry name" value="ASKHA_NBD_TobZ_N"/>
    <property type="match status" value="1"/>
</dbReference>
<comment type="caution">
    <text evidence="4">The sequence shown here is derived from an EMBL/GenBank/DDBJ whole genome shotgun (WGS) entry which is preliminary data.</text>
</comment>
<feature type="domain" description="Carbamoyltransferase" evidence="2">
    <location>
        <begin position="123"/>
        <end position="343"/>
    </location>
</feature>
<sequence>MYILGINSVYHESSACLLRDGVVLAAAEEERFNRVKHGKEARADNPDELPSAAIEFCLAAAGITLAEVDHVTVAADPEIIADVLRQGRPSPWNNREKQELFLGKLPDIPRRFTELGFTGEFHWVAHHTAHAASAYFASTFDDAAVLVIDALGDDAFSTRFYRAEGTKLECVQSVRYPASIGYLWELVSVYLGFGVYDAAKVMGLAAYGDPKRFAAAFDQLAWTTPDGGFDMATDVLRFADILYYPPSADTSGLVAALGVEPRTGELEQVHQDVAAALQEKTNELVLHMANHLQRTTGSTRLCLAGGVALNCVANQIAFEHSDFAELYVQPAAHDGGLSVGAALHVWNHVLGQSRSPEMPHAYWGPSFSDAEIAAELAKHPSLVVTSPPDFAAAVADLLVEGNVIGLFQGAMELGPRALGNRSIIGDPRARAMRETLNHKVKHREYFRPLAPSVLAEHVADWFTVAKPTTAADYMLMAYPANPAKHPDMGAVLHVDNTCRIQAVHQSTNPTFHRIITEFHTRTGVPMVLNTSFNDQEPIICTPADAITTYQKTEIDYLAIGPYLVTKPPTP</sequence>
<accession>A0A9W6QKJ8</accession>
<dbReference type="Pfam" id="PF16861">
    <property type="entry name" value="Carbam_trans_C"/>
    <property type="match status" value="1"/>
</dbReference>
<dbReference type="Pfam" id="PF02543">
    <property type="entry name" value="Carbam_trans_N"/>
    <property type="match status" value="2"/>
</dbReference>
<dbReference type="Gene3D" id="3.30.420.40">
    <property type="match status" value="2"/>
</dbReference>
<evidence type="ECO:0000313" key="4">
    <source>
        <dbReference type="EMBL" id="GLW91736.1"/>
    </source>
</evidence>
<evidence type="ECO:0000259" key="2">
    <source>
        <dbReference type="Pfam" id="PF02543"/>
    </source>
</evidence>
<dbReference type="InterPro" id="IPR038152">
    <property type="entry name" value="Carbam_trans_C_sf"/>
</dbReference>
<protein>
    <submittedName>
        <fullName evidence="4">Carbamoyltransferase</fullName>
    </submittedName>
</protein>
<dbReference type="GO" id="GO:0003824">
    <property type="term" value="F:catalytic activity"/>
    <property type="evidence" value="ECO:0007669"/>
    <property type="project" value="InterPro"/>
</dbReference>